<dbReference type="Gene3D" id="1.20.1250.20">
    <property type="entry name" value="MFS general substrate transporter like domains"/>
    <property type="match status" value="2"/>
</dbReference>
<dbReference type="GO" id="GO:0008643">
    <property type="term" value="P:carbohydrate transport"/>
    <property type="evidence" value="ECO:0007669"/>
    <property type="project" value="InterPro"/>
</dbReference>
<feature type="transmembrane region" description="Helical" evidence="1">
    <location>
        <begin position="283"/>
        <end position="302"/>
    </location>
</feature>
<keyword evidence="1" id="KW-0472">Membrane</keyword>
<evidence type="ECO:0000256" key="1">
    <source>
        <dbReference type="SAM" id="Phobius"/>
    </source>
</evidence>
<feature type="transmembrane region" description="Helical" evidence="1">
    <location>
        <begin position="97"/>
        <end position="116"/>
    </location>
</feature>
<dbReference type="RefSeq" id="WP_118049437.1">
    <property type="nucleotide sequence ID" value="NZ_CABJFK010000004.1"/>
</dbReference>
<feature type="transmembrane region" description="Helical" evidence="1">
    <location>
        <begin position="314"/>
        <end position="333"/>
    </location>
</feature>
<feature type="transmembrane region" description="Helical" evidence="1">
    <location>
        <begin position="122"/>
        <end position="142"/>
    </location>
</feature>
<evidence type="ECO:0000313" key="2">
    <source>
        <dbReference type="EMBL" id="RHE40615.1"/>
    </source>
</evidence>
<protein>
    <submittedName>
        <fullName evidence="2">Sodium:solute symporter</fullName>
    </submittedName>
</protein>
<dbReference type="Pfam" id="PF13347">
    <property type="entry name" value="MFS_2"/>
    <property type="match status" value="1"/>
</dbReference>
<keyword evidence="1" id="KW-0812">Transmembrane</keyword>
<feature type="transmembrane region" description="Helical" evidence="1">
    <location>
        <begin position="54"/>
        <end position="76"/>
    </location>
</feature>
<dbReference type="AlphaFoldDB" id="A0A414J834"/>
<dbReference type="PANTHER" id="PTHR11328:SF24">
    <property type="entry name" value="MAJOR FACILITATOR SUPERFAMILY (MFS) PROFILE DOMAIN-CONTAINING PROTEIN"/>
    <property type="match status" value="1"/>
</dbReference>
<feature type="transmembrane region" description="Helical" evidence="1">
    <location>
        <begin position="256"/>
        <end position="277"/>
    </location>
</feature>
<gene>
    <name evidence="2" type="ORF">DW740_06955</name>
</gene>
<dbReference type="GO" id="GO:0005886">
    <property type="term" value="C:plasma membrane"/>
    <property type="evidence" value="ECO:0007669"/>
    <property type="project" value="TreeGrafter"/>
</dbReference>
<feature type="transmembrane region" description="Helical" evidence="1">
    <location>
        <begin position="418"/>
        <end position="439"/>
    </location>
</feature>
<dbReference type="EMBL" id="QSKF01000004">
    <property type="protein sequence ID" value="RHE40615.1"/>
    <property type="molecule type" value="Genomic_DNA"/>
</dbReference>
<feature type="transmembrane region" description="Helical" evidence="1">
    <location>
        <begin position="163"/>
        <end position="185"/>
    </location>
</feature>
<name>A0A414J834_9FIRM</name>
<proteinExistence type="predicted"/>
<feature type="transmembrane region" description="Helical" evidence="1">
    <location>
        <begin position="12"/>
        <end position="34"/>
    </location>
</feature>
<keyword evidence="1" id="KW-1133">Transmembrane helix</keyword>
<dbReference type="InterPro" id="IPR036259">
    <property type="entry name" value="MFS_trans_sf"/>
</dbReference>
<dbReference type="GO" id="GO:0015293">
    <property type="term" value="F:symporter activity"/>
    <property type="evidence" value="ECO:0007669"/>
    <property type="project" value="InterPro"/>
</dbReference>
<reference evidence="2 3" key="1">
    <citation type="submission" date="2018-08" db="EMBL/GenBank/DDBJ databases">
        <title>A genome reference for cultivated species of the human gut microbiota.</title>
        <authorList>
            <person name="Zou Y."/>
            <person name="Xue W."/>
            <person name="Luo G."/>
        </authorList>
    </citation>
    <scope>NUCLEOTIDE SEQUENCE [LARGE SCALE GENOMIC DNA]</scope>
    <source>
        <strain evidence="2 3">AM28-23</strain>
    </source>
</reference>
<dbReference type="PANTHER" id="PTHR11328">
    <property type="entry name" value="MAJOR FACILITATOR SUPERFAMILY DOMAIN-CONTAINING PROTEIN"/>
    <property type="match status" value="1"/>
</dbReference>
<dbReference type="Proteomes" id="UP000283745">
    <property type="component" value="Unassembled WGS sequence"/>
</dbReference>
<dbReference type="InterPro" id="IPR039672">
    <property type="entry name" value="MFS_2"/>
</dbReference>
<feature type="transmembrane region" description="Helical" evidence="1">
    <location>
        <begin position="391"/>
        <end position="412"/>
    </location>
</feature>
<organism evidence="2 3">
    <name type="scientific">Blautia obeum</name>
    <dbReference type="NCBI Taxonomy" id="40520"/>
    <lineage>
        <taxon>Bacteria</taxon>
        <taxon>Bacillati</taxon>
        <taxon>Bacillota</taxon>
        <taxon>Clostridia</taxon>
        <taxon>Lachnospirales</taxon>
        <taxon>Lachnospiraceae</taxon>
        <taxon>Blautia</taxon>
    </lineage>
</organism>
<sequence>MKKLTTAKIWQFAAGQFGWAMLSGIISNWLVYFYQPDQASISQGQTVFIPQGLVVLGIFTIIGGITAFGRIFDAFTDPMIASWSDRCISKDGRRIPFLKWASLPLALSTVLVFWSPVNKNSWINAAFLLVMILAYYLSITAYCTPYNALIPELGHTQQERLNISTVISFTFIAGTAVAYLAPTIWGAFIPTFGRIGAIRITFTLMAVVAFICMLVPVFCIREKDYVNTVPAKESAFRSLVATFRNGEFRKFVGSDIFYWIALTMFQTGLPFFVTSLLKLPETMTTLYFVGMTALSLVFYVPVNKLTPKLGKKKMILFAFAVFSLAYFYTGFMGKISFIPAAVQGAILTVAAALPMAIFGILPQAVVADIAQSDSIKTGSNREGMFYAARTFAFKLGQSLSMLIFTAVSTIGAGDGTGYRLAAFGAAVFCCIGGIILVFYNEKKINGIICGKQQQG</sequence>
<feature type="transmembrane region" description="Helical" evidence="1">
    <location>
        <begin position="197"/>
        <end position="220"/>
    </location>
</feature>
<evidence type="ECO:0000313" key="3">
    <source>
        <dbReference type="Proteomes" id="UP000283745"/>
    </source>
</evidence>
<feature type="transmembrane region" description="Helical" evidence="1">
    <location>
        <begin position="345"/>
        <end position="370"/>
    </location>
</feature>
<accession>A0A414J834</accession>
<comment type="caution">
    <text evidence="2">The sequence shown here is derived from an EMBL/GenBank/DDBJ whole genome shotgun (WGS) entry which is preliminary data.</text>
</comment>
<dbReference type="SUPFAM" id="SSF103473">
    <property type="entry name" value="MFS general substrate transporter"/>
    <property type="match status" value="1"/>
</dbReference>